<dbReference type="AlphaFoldDB" id="A0A239SPH8"/>
<evidence type="ECO:0000256" key="2">
    <source>
        <dbReference type="ARBA" id="ARBA00022475"/>
    </source>
</evidence>
<evidence type="ECO:0000256" key="8">
    <source>
        <dbReference type="SAM" id="Phobius"/>
    </source>
</evidence>
<keyword evidence="11" id="KW-0378">Hydrolase</keyword>
<dbReference type="Pfam" id="PF02687">
    <property type="entry name" value="FtsX"/>
    <property type="match status" value="1"/>
</dbReference>
<dbReference type="PANTHER" id="PTHR30572:SF4">
    <property type="entry name" value="ABC TRANSPORTER PERMEASE YTRF"/>
    <property type="match status" value="1"/>
</dbReference>
<keyword evidence="4 8" id="KW-1133">Transmembrane helix</keyword>
<evidence type="ECO:0000313" key="11">
    <source>
        <dbReference type="EMBL" id="SNU87169.1"/>
    </source>
</evidence>
<dbReference type="OrthoDB" id="9770036at2"/>
<reference evidence="11 12" key="1">
    <citation type="submission" date="2017-06" db="EMBL/GenBank/DDBJ databases">
        <authorList>
            <consortium name="Pathogen Informatics"/>
        </authorList>
    </citation>
    <scope>NUCLEOTIDE SEQUENCE [LARGE SCALE GENOMIC DNA]</scope>
    <source>
        <strain evidence="11 12">NCTC13788</strain>
    </source>
</reference>
<feature type="domain" description="ABC3 transporter permease C-terminal" evidence="9">
    <location>
        <begin position="287"/>
        <end position="406"/>
    </location>
</feature>
<evidence type="ECO:0000259" key="9">
    <source>
        <dbReference type="Pfam" id="PF02687"/>
    </source>
</evidence>
<keyword evidence="5 8" id="KW-0472">Membrane</keyword>
<feature type="transmembrane region" description="Helical" evidence="8">
    <location>
        <begin position="284"/>
        <end position="308"/>
    </location>
</feature>
<organism evidence="11 12">
    <name type="scientific">Streptococcus merionis</name>
    <dbReference type="NCBI Taxonomy" id="400065"/>
    <lineage>
        <taxon>Bacteria</taxon>
        <taxon>Bacillati</taxon>
        <taxon>Bacillota</taxon>
        <taxon>Bacilli</taxon>
        <taxon>Lactobacillales</taxon>
        <taxon>Streptococcaceae</taxon>
        <taxon>Streptococcus</taxon>
    </lineage>
</organism>
<dbReference type="GO" id="GO:0022857">
    <property type="term" value="F:transmembrane transporter activity"/>
    <property type="evidence" value="ECO:0007669"/>
    <property type="project" value="TreeGrafter"/>
</dbReference>
<comment type="subcellular location">
    <subcellularLocation>
        <location evidence="1">Cell membrane</location>
        <topology evidence="1">Multi-pass membrane protein</topology>
    </subcellularLocation>
</comment>
<dbReference type="GO" id="GO:0016787">
    <property type="term" value="F:hydrolase activity"/>
    <property type="evidence" value="ECO:0007669"/>
    <property type="project" value="UniProtKB-KW"/>
</dbReference>
<dbReference type="KEGG" id="smen:SAMEA4412692_0539"/>
<evidence type="ECO:0000313" key="12">
    <source>
        <dbReference type="Proteomes" id="UP000215185"/>
    </source>
</evidence>
<keyword evidence="12" id="KW-1185">Reference proteome</keyword>
<evidence type="ECO:0000256" key="4">
    <source>
        <dbReference type="ARBA" id="ARBA00022989"/>
    </source>
</evidence>
<dbReference type="PANTHER" id="PTHR30572">
    <property type="entry name" value="MEMBRANE COMPONENT OF TRANSPORTER-RELATED"/>
    <property type="match status" value="1"/>
</dbReference>
<keyword evidence="2" id="KW-1003">Cell membrane</keyword>
<feature type="transmembrane region" description="Helical" evidence="8">
    <location>
        <begin position="20"/>
        <end position="39"/>
    </location>
</feature>
<accession>A0A239SPH8</accession>
<proteinExistence type="inferred from homology"/>
<dbReference type="eggNOG" id="COG0577">
    <property type="taxonomic scope" value="Bacteria"/>
</dbReference>
<evidence type="ECO:0000256" key="6">
    <source>
        <dbReference type="ARBA" id="ARBA00038076"/>
    </source>
</evidence>
<protein>
    <submittedName>
        <fullName evidence="11">ABC transporter permease</fullName>
        <ecNumber evidence="11">3.6.3.-</ecNumber>
    </submittedName>
</protein>
<feature type="domain" description="MacB-like periplasmic core" evidence="10">
    <location>
        <begin position="18"/>
        <end position="241"/>
    </location>
</feature>
<dbReference type="InterPro" id="IPR025857">
    <property type="entry name" value="MacB_PCD"/>
</dbReference>
<comment type="similarity">
    <text evidence="6">Belongs to the ABC-4 integral membrane protein family.</text>
</comment>
<gene>
    <name evidence="11" type="primary">macB_5</name>
    <name evidence="11" type="ORF">SAMEA4412692_00539</name>
</gene>
<dbReference type="STRING" id="1123308.GCA_000380085_00950"/>
<dbReference type="Proteomes" id="UP000215185">
    <property type="component" value="Chromosome 1"/>
</dbReference>
<dbReference type="Pfam" id="PF12704">
    <property type="entry name" value="MacB_PCD"/>
    <property type="match status" value="1"/>
</dbReference>
<evidence type="ECO:0000256" key="5">
    <source>
        <dbReference type="ARBA" id="ARBA00023136"/>
    </source>
</evidence>
<feature type="transmembrane region" description="Helical" evidence="8">
    <location>
        <begin position="328"/>
        <end position="354"/>
    </location>
</feature>
<evidence type="ECO:0000256" key="1">
    <source>
        <dbReference type="ARBA" id="ARBA00004651"/>
    </source>
</evidence>
<evidence type="ECO:0000259" key="10">
    <source>
        <dbReference type="Pfam" id="PF12704"/>
    </source>
</evidence>
<dbReference type="InterPro" id="IPR003838">
    <property type="entry name" value="ABC3_permease_C"/>
</dbReference>
<dbReference type="RefSeq" id="WP_018373523.1">
    <property type="nucleotide sequence ID" value="NZ_LT906439.1"/>
</dbReference>
<dbReference type="GO" id="GO:0005886">
    <property type="term" value="C:plasma membrane"/>
    <property type="evidence" value="ECO:0007669"/>
    <property type="project" value="UniProtKB-SubCell"/>
</dbReference>
<sequence length="413" mass="44494">MENWKFALSSIWSHKMRSFLTMLGIIIGVAAVVVIMALGRGMTEQVIKSFSEDQQDLQLYYEAKSEEESDGHTGGAYSEESPTIKEEWLSPLREIDGVEDYYITNSTSNTVSYENKTAESVYLIGGNQTYFEVKNYTVLAGRSFRASDFATFASIVMVDRTLAEKLFGDIQSAINKIVTVGNKSLLIIGVFEDPKAGTAMYGMSSGGSALMTNVQLSAEFGIPEVGAAYIHISDPKRATEIGKEAAAKMTELSGVAEKGGKFTTYDISGLVNEINTQFGVMTTIIGAIAGISLLVGGIGVMNIMLVSVTERTREIGLRKALGATRFKILTQFLIEAMVLTMIGGAIGLGFAFVITKVIERLMANNPELAIPLSVSLDVALGAIAFSALIGIIFGMLPANKASKLNPIEALRYE</sequence>
<feature type="region of interest" description="Disordered" evidence="7">
    <location>
        <begin position="64"/>
        <end position="83"/>
    </location>
</feature>
<dbReference type="EMBL" id="LT906439">
    <property type="protein sequence ID" value="SNU87169.1"/>
    <property type="molecule type" value="Genomic_DNA"/>
</dbReference>
<name>A0A239SPH8_9STRE</name>
<dbReference type="InterPro" id="IPR050250">
    <property type="entry name" value="Macrolide_Exporter_MacB"/>
</dbReference>
<dbReference type="EC" id="3.6.3.-" evidence="11"/>
<evidence type="ECO:0000256" key="3">
    <source>
        <dbReference type="ARBA" id="ARBA00022692"/>
    </source>
</evidence>
<evidence type="ECO:0000256" key="7">
    <source>
        <dbReference type="SAM" id="MobiDB-lite"/>
    </source>
</evidence>
<keyword evidence="3 8" id="KW-0812">Transmembrane</keyword>
<feature type="transmembrane region" description="Helical" evidence="8">
    <location>
        <begin position="374"/>
        <end position="396"/>
    </location>
</feature>